<dbReference type="PROSITE" id="PS51272">
    <property type="entry name" value="SLH"/>
    <property type="match status" value="3"/>
</dbReference>
<dbReference type="InterPro" id="IPR029052">
    <property type="entry name" value="Metallo-depent_PP-like"/>
</dbReference>
<dbReference type="InterPro" id="IPR001322">
    <property type="entry name" value="Lamin_tail_dom"/>
</dbReference>
<comment type="caution">
    <text evidence="5">The sequence shown here is derived from an EMBL/GenBank/DDBJ whole genome shotgun (WGS) entry which is preliminary data.</text>
</comment>
<accession>A0ABW9U226</accession>
<feature type="signal peptide" evidence="2">
    <location>
        <begin position="1"/>
        <end position="30"/>
    </location>
</feature>
<feature type="chain" id="PRO_5047032503" evidence="2">
    <location>
        <begin position="31"/>
        <end position="2032"/>
    </location>
</feature>
<reference evidence="5 6" key="1">
    <citation type="submission" date="2019-12" db="EMBL/GenBank/DDBJ databases">
        <authorList>
            <person name="Huq M.A."/>
        </authorList>
    </citation>
    <scope>NUCLEOTIDE SEQUENCE [LARGE SCALE GENOMIC DNA]</scope>
    <source>
        <strain evidence="5 6">MAH-34</strain>
    </source>
</reference>
<dbReference type="Pfam" id="PF12733">
    <property type="entry name" value="Cadherin-like"/>
    <property type="match status" value="2"/>
</dbReference>
<dbReference type="Gene3D" id="2.60.220.30">
    <property type="match status" value="1"/>
</dbReference>
<feature type="region of interest" description="Disordered" evidence="1">
    <location>
        <begin position="988"/>
        <end position="1012"/>
    </location>
</feature>
<proteinExistence type="predicted"/>
<dbReference type="InterPro" id="IPR025883">
    <property type="entry name" value="Cadherin-like_domain"/>
</dbReference>
<sequence>MVKKSFKRWISSATVAGMMFSMLMPMAAQADETQISEVDYSKLPKLMITELVPDTANISSSDAYEFIEVYNNTNKTLDFKDYNLVYRYPGTSTVWGSYQNGNPNGSMKIPAQSSIVLWVMNTDKGINLNLQASDFNQNFHTNLQENVNLFRVDGGGGMHNSSPRDLVIQEKDGTDISVASYQNDEQTKPEKGIFYRFPADGTKNMVMYGSGADTTAAAATPGTIDPTQVPPVPLYFSDPPVIGHTPVAQADQKNDLILQAQIANTEQNETVSASVYYQLASQTSYESVPMTVTGSNQYQAVITKDKLTESQLNYYIQANDGFSTVRSNVYNVNVTLDQSDYSKVPPLMVTEVVPDSTNVGSADGYEFIEVYNNTDQPVNFKDYKVVYRYTDSGPDADVPWPADKEDMIIPSKGTLVFWIINNQNGNSTAADFNANYGTNLVEGTNLVRVHSDGMANASNRGLVIATNTGVELSTAYYINGDSKANKGILYKYPTDGGKTMIKYSSTVAAATPGSVDQVQVPPQTVKVTPDTLKPTLNDLTKESTLDQALDLEIIGEAKDETSLKTVALYYKTEKQSQYNKRYLKESFADTLYHYMVYSPELIGNSYLDYYFTASDGTNETVTQTKRVQIQGGSDHSSLRLNVKDGDVVSQTKALKGTGEGVSPDSLKLAIDGNELTQSTYHAVEHDAFFAFEVMGVNYYFKNGITQGQEILSIFQDPINSYKTLSIPLKAERLKEGSNAFQIRAGSKASPFDDRPEENKDNFEVKNVRLVFADGTVVYDAKYSDPNKVIKIGDSSGLSPVIDFNFVIPSTQLASKAYDWNTTLTNDGNHQVTVSSTTYGTITSNVQVDNTAPVVQPSIEEGKMYRGSFTIDANVTDALAGVDKVEATLDEQPITLPMATSSAQLPGGAHVFNVKATDKVGNVKEVTVHFEVPNEAPDMPVLISPSQGASNVDPNASLSVKVSDPMNDDLKVTFNQGFKYDASTQGTFTGYRGAADTEPPKQEKPASEAAMTPEDYSKISSVDGNYLTDDAVEKFPYQRFEVALDPAIQSTDEVVIDWKGKSLEGRKVSLYAWSPSKLEWVALKTVIAGSEDFELKANVQAGDYANNAKIQVMVQDEIAITQNQAADTDYDFSFVWMSDTQYYSKSYPYIYQKMVKWIADHKEDNKIKYVIHTGDIVDNADQEYQWIEADKDMKVLETAGIPYGVLAGNHDVGHQDNDYSYYDKWFGEDRFKNQPTYGESYDNNRGHYDLVSSNGNDFIMVYMGWGYGDKEIDWINEVLKKYPNRKAILNFHEFMLVSNNRAPMAEKVFERVIKPNKNVIAALSGHYHDAELKVDPIDDNNDGIPDRNVYQMLADYQGAPEGGLGYMRLMQFDLAHGKINMKTYSPHLDDYNYYDPSEYPGKDEFSLDLNLDAVTKRVATDYIGVNVYTNKTIGSVATVKSGENASVTWPNLAQNTTYQWYAVAEDAYGGLRQSDIWKFTTGTSTTDPSDSVNDLSGLSLSTGALNEQFVASKMNYTQSVANNVESVKVTPTAAGAAATVKVNGVQVASGQESSALPLQVGENTITVVVTAKDNTSKIYTIVVTRLSNNALLSNMTTDKGVLSPAFTSTQSDYNVDVAYGVTSLNLNVTKDESHQQLKVTGAENGSVSGNVYTYTASNLVVGSNPVTFEVTAQDGTKNSYNLTVKRAADTTSGSDSDSDSDSGSGSTSPSTPVDTKVTSTDGKLTLPVGSTGEVSFENAVTVAIPAGASMKELKLTIEKLNETKDLLKNNEVLASPIYEILKNFTENFNKPVTLTFTFDPASLKGDQKAAVFYFDEANKLWVQVEGGKVNGNRISVEVNHFTKYAVMAVGSAVVDPTTPAVTLNDIKGHWAESNILELVKAGSINGYEDGTFKPENRITRAEFVSIVVKYLKLNEQGSSNKFADAANHWAKNAIATAAAQGIITGYTDTTFGPDDFITREQMAEIMVRAAHLDKVAGNTSFTDNAAISEWAQAAVATLTSKGFMNGYEDGTLKPQGLTTRAEASTLILRVLKK</sequence>
<name>A0ABW9U226_9BACL</name>
<protein>
    <submittedName>
        <fullName evidence="5">Metallophosphoesterase</fullName>
    </submittedName>
</protein>
<dbReference type="PANTHER" id="PTHR43143:SF5">
    <property type="entry name" value="SECRETED PROTEIN"/>
    <property type="match status" value="1"/>
</dbReference>
<dbReference type="Pfam" id="PF00149">
    <property type="entry name" value="Metallophos"/>
    <property type="match status" value="1"/>
</dbReference>
<keyword evidence="2" id="KW-0732">Signal</keyword>
<gene>
    <name evidence="5" type="ORF">GON05_00380</name>
</gene>
<feature type="region of interest" description="Disordered" evidence="1">
    <location>
        <begin position="1682"/>
        <end position="1721"/>
    </location>
</feature>
<evidence type="ECO:0000256" key="2">
    <source>
        <dbReference type="SAM" id="SignalP"/>
    </source>
</evidence>
<dbReference type="Pfam" id="PF00932">
    <property type="entry name" value="LTD"/>
    <property type="match status" value="1"/>
</dbReference>
<evidence type="ECO:0000313" key="5">
    <source>
        <dbReference type="EMBL" id="MVQ33096.1"/>
    </source>
</evidence>
<keyword evidence="6" id="KW-1185">Reference proteome</keyword>
<feature type="domain" description="SLH" evidence="3">
    <location>
        <begin position="1857"/>
        <end position="1915"/>
    </location>
</feature>
<feature type="domain" description="LTD" evidence="4">
    <location>
        <begin position="334"/>
        <end position="471"/>
    </location>
</feature>
<feature type="domain" description="LTD" evidence="4">
    <location>
        <begin position="24"/>
        <end position="180"/>
    </location>
</feature>
<dbReference type="InterPro" id="IPR004843">
    <property type="entry name" value="Calcineurin-like_PHP"/>
</dbReference>
<evidence type="ECO:0000313" key="6">
    <source>
        <dbReference type="Proteomes" id="UP000467637"/>
    </source>
</evidence>
<dbReference type="InterPro" id="IPR051918">
    <property type="entry name" value="STPP_CPPED1"/>
</dbReference>
<organism evidence="5 6">
    <name type="scientific">Paenibacillus anseongense</name>
    <dbReference type="NCBI Taxonomy" id="2682845"/>
    <lineage>
        <taxon>Bacteria</taxon>
        <taxon>Bacillati</taxon>
        <taxon>Bacillota</taxon>
        <taxon>Bacilli</taxon>
        <taxon>Bacillales</taxon>
        <taxon>Paenibacillaceae</taxon>
        <taxon>Paenibacillus</taxon>
    </lineage>
</organism>
<dbReference type="PANTHER" id="PTHR43143">
    <property type="entry name" value="METALLOPHOSPHOESTERASE, CALCINEURIN SUPERFAMILY"/>
    <property type="match status" value="1"/>
</dbReference>
<dbReference type="InterPro" id="IPR001119">
    <property type="entry name" value="SLH_dom"/>
</dbReference>
<feature type="domain" description="SLH" evidence="3">
    <location>
        <begin position="1916"/>
        <end position="1979"/>
    </location>
</feature>
<feature type="compositionally biased region" description="Low complexity" evidence="1">
    <location>
        <begin position="1688"/>
        <end position="1711"/>
    </location>
</feature>
<dbReference type="EMBL" id="WSEM01000001">
    <property type="protein sequence ID" value="MVQ33096.1"/>
    <property type="molecule type" value="Genomic_DNA"/>
</dbReference>
<dbReference type="PROSITE" id="PS51841">
    <property type="entry name" value="LTD"/>
    <property type="match status" value="2"/>
</dbReference>
<dbReference type="RefSeq" id="WP_157317285.1">
    <property type="nucleotide sequence ID" value="NZ_WSEM01000001.1"/>
</dbReference>
<evidence type="ECO:0000259" key="3">
    <source>
        <dbReference type="PROSITE" id="PS51272"/>
    </source>
</evidence>
<feature type="domain" description="SLH" evidence="3">
    <location>
        <begin position="1980"/>
        <end position="2032"/>
    </location>
</feature>
<evidence type="ECO:0000259" key="4">
    <source>
        <dbReference type="PROSITE" id="PS51841"/>
    </source>
</evidence>
<dbReference type="Pfam" id="PF00395">
    <property type="entry name" value="SLH"/>
    <property type="match status" value="3"/>
</dbReference>
<dbReference type="SUPFAM" id="SSF56300">
    <property type="entry name" value="Metallo-dependent phosphatases"/>
    <property type="match status" value="1"/>
</dbReference>
<evidence type="ECO:0000256" key="1">
    <source>
        <dbReference type="SAM" id="MobiDB-lite"/>
    </source>
</evidence>
<dbReference type="Proteomes" id="UP000467637">
    <property type="component" value="Unassembled WGS sequence"/>
</dbReference>
<dbReference type="Gene3D" id="3.60.21.10">
    <property type="match status" value="1"/>
</dbReference>